<dbReference type="InParanoid" id="A0A369J2B0"/>
<dbReference type="EMBL" id="LUEZ02000132">
    <property type="protein sequence ID" value="RDB16141.1"/>
    <property type="molecule type" value="Genomic_DNA"/>
</dbReference>
<feature type="compositionally biased region" description="Low complexity" evidence="1">
    <location>
        <begin position="56"/>
        <end position="73"/>
    </location>
</feature>
<feature type="region of interest" description="Disordered" evidence="1">
    <location>
        <begin position="268"/>
        <end position="289"/>
    </location>
</feature>
<accession>A0A369J2B0</accession>
<sequence length="479" mass="53343">MAHATRSQKSVKVWVERHNTGHHAIYVPGELTDDSLSAEDPSDLVKERNGATPDLSSQPSSSSNSNPAASQPSVDHWDAEFPSSQPQSADLWDVDFPPIPQPEAPMDIWDIDFPPDPQPAIPVELWDVNFPPYSRPTTLEYPGDHDLLSDPQPTIPVELWDIDFPSDPQPTTPMHSPKPDHDFPTVPQSAISVDSSECDFTSDHQTPAPVDHWDAVFPSPPQLIPTADRWDTDFPSNPQLQSMSDHWNSDLDTHLGTSVDYWNCEFGASPSQPQIQPMDPPDDTPTLSSPSFCETLVPGDLDIQASSPPPAPIITDASRSVGMEDSPEVVSPELSPGGSIRIGHTHSSLHRRYRLQQPSPIPLPSAAIDVQRTNWPLSEDELRRREAQAELCREWPTLYCTLPDPPDPFGEWEKELEDDNATQATLAVVTESLRVMRMGIYASIAARHELILENARIRHQINRLEGFRDVKEETVESHF</sequence>
<protein>
    <submittedName>
        <fullName evidence="2">Uncharacterized protein</fullName>
    </submittedName>
</protein>
<proteinExistence type="predicted"/>
<comment type="caution">
    <text evidence="2">The sequence shown here is derived from an EMBL/GenBank/DDBJ whole genome shotgun (WGS) entry which is preliminary data.</text>
</comment>
<gene>
    <name evidence="2" type="ORF">Hypma_003369</name>
</gene>
<name>A0A369J2B0_HYPMA</name>
<organism evidence="2 3">
    <name type="scientific">Hypsizygus marmoreus</name>
    <name type="common">White beech mushroom</name>
    <name type="synonym">Agaricus marmoreus</name>
    <dbReference type="NCBI Taxonomy" id="39966"/>
    <lineage>
        <taxon>Eukaryota</taxon>
        <taxon>Fungi</taxon>
        <taxon>Dikarya</taxon>
        <taxon>Basidiomycota</taxon>
        <taxon>Agaricomycotina</taxon>
        <taxon>Agaricomycetes</taxon>
        <taxon>Agaricomycetidae</taxon>
        <taxon>Agaricales</taxon>
        <taxon>Tricholomatineae</taxon>
        <taxon>Lyophyllaceae</taxon>
        <taxon>Hypsizygus</taxon>
    </lineage>
</organism>
<evidence type="ECO:0000256" key="1">
    <source>
        <dbReference type="SAM" id="MobiDB-lite"/>
    </source>
</evidence>
<feature type="compositionally biased region" description="Acidic residues" evidence="1">
    <location>
        <begin position="31"/>
        <end position="42"/>
    </location>
</feature>
<feature type="region of interest" description="Disordered" evidence="1">
    <location>
        <begin position="25"/>
        <end position="91"/>
    </location>
</feature>
<dbReference type="AlphaFoldDB" id="A0A369J2B0"/>
<reference evidence="2" key="1">
    <citation type="submission" date="2018-04" db="EMBL/GenBank/DDBJ databases">
        <title>Whole genome sequencing of Hypsizygus marmoreus.</title>
        <authorList>
            <person name="Choi I.-G."/>
            <person name="Min B."/>
            <person name="Kim J.-G."/>
            <person name="Kim S."/>
            <person name="Oh Y.-L."/>
            <person name="Kong W.-S."/>
            <person name="Park H."/>
            <person name="Jeong J."/>
            <person name="Song E.-S."/>
        </authorList>
    </citation>
    <scope>NUCLEOTIDE SEQUENCE [LARGE SCALE GENOMIC DNA]</scope>
    <source>
        <strain evidence="2">51987-8</strain>
    </source>
</reference>
<keyword evidence="3" id="KW-1185">Reference proteome</keyword>
<dbReference type="Proteomes" id="UP000076154">
    <property type="component" value="Unassembled WGS sequence"/>
</dbReference>
<evidence type="ECO:0000313" key="2">
    <source>
        <dbReference type="EMBL" id="RDB16141.1"/>
    </source>
</evidence>
<evidence type="ECO:0000313" key="3">
    <source>
        <dbReference type="Proteomes" id="UP000076154"/>
    </source>
</evidence>